<evidence type="ECO:0000256" key="3">
    <source>
        <dbReference type="ARBA" id="ARBA00022614"/>
    </source>
</evidence>
<organism evidence="6 7">
    <name type="scientific">Saitozyma podzolica</name>
    <dbReference type="NCBI Taxonomy" id="1890683"/>
    <lineage>
        <taxon>Eukaryota</taxon>
        <taxon>Fungi</taxon>
        <taxon>Dikarya</taxon>
        <taxon>Basidiomycota</taxon>
        <taxon>Agaricomycotina</taxon>
        <taxon>Tremellomycetes</taxon>
        <taxon>Tremellales</taxon>
        <taxon>Trimorphomycetaceae</taxon>
        <taxon>Saitozyma</taxon>
    </lineage>
</organism>
<dbReference type="GO" id="GO:0005737">
    <property type="term" value="C:cytoplasm"/>
    <property type="evidence" value="ECO:0007669"/>
    <property type="project" value="UniProtKB-SubCell"/>
</dbReference>
<protein>
    <recommendedName>
        <fullName evidence="8">Leucine-rich repeat-containing protein 40</fullName>
    </recommendedName>
</protein>
<keyword evidence="2" id="KW-0963">Cytoplasm</keyword>
<dbReference type="PANTHER" id="PTHR15454">
    <property type="entry name" value="NISCHARIN RELATED"/>
    <property type="match status" value="1"/>
</dbReference>
<dbReference type="InterPro" id="IPR032675">
    <property type="entry name" value="LRR_dom_sf"/>
</dbReference>
<gene>
    <name evidence="6" type="ORF">EHS25_002641</name>
</gene>
<dbReference type="AlphaFoldDB" id="A0A427YCS6"/>
<keyword evidence="4" id="KW-0677">Repeat</keyword>
<evidence type="ECO:0000313" key="7">
    <source>
        <dbReference type="Proteomes" id="UP000279259"/>
    </source>
</evidence>
<comment type="subcellular location">
    <subcellularLocation>
        <location evidence="1">Cytoplasm</location>
    </subcellularLocation>
</comment>
<feature type="compositionally biased region" description="Gly residues" evidence="5">
    <location>
        <begin position="583"/>
        <end position="593"/>
    </location>
</feature>
<dbReference type="Pfam" id="PF13855">
    <property type="entry name" value="LRR_8"/>
    <property type="match status" value="1"/>
</dbReference>
<feature type="region of interest" description="Disordered" evidence="5">
    <location>
        <begin position="469"/>
        <end position="551"/>
    </location>
</feature>
<evidence type="ECO:0000256" key="2">
    <source>
        <dbReference type="ARBA" id="ARBA00022490"/>
    </source>
</evidence>
<evidence type="ECO:0000313" key="6">
    <source>
        <dbReference type="EMBL" id="RSH88979.1"/>
    </source>
</evidence>
<evidence type="ECO:0000256" key="1">
    <source>
        <dbReference type="ARBA" id="ARBA00004496"/>
    </source>
</evidence>
<dbReference type="PROSITE" id="PS51450">
    <property type="entry name" value="LRR"/>
    <property type="match status" value="3"/>
</dbReference>
<keyword evidence="3" id="KW-0433">Leucine-rich repeat</keyword>
<dbReference type="InterPro" id="IPR003591">
    <property type="entry name" value="Leu-rich_rpt_typical-subtyp"/>
</dbReference>
<dbReference type="OrthoDB" id="676979at2759"/>
<dbReference type="Proteomes" id="UP000279259">
    <property type="component" value="Unassembled WGS sequence"/>
</dbReference>
<dbReference type="Gene3D" id="3.80.10.10">
    <property type="entry name" value="Ribonuclease Inhibitor"/>
    <property type="match status" value="1"/>
</dbReference>
<reference evidence="6 7" key="1">
    <citation type="submission" date="2018-11" db="EMBL/GenBank/DDBJ databases">
        <title>Genome sequence of Saitozyma podzolica DSM 27192.</title>
        <authorList>
            <person name="Aliyu H."/>
            <person name="Gorte O."/>
            <person name="Ochsenreither K."/>
        </authorList>
    </citation>
    <scope>NUCLEOTIDE SEQUENCE [LARGE SCALE GENOMIC DNA]</scope>
    <source>
        <strain evidence="6 7">DSM 27192</strain>
    </source>
</reference>
<dbReference type="SMART" id="SM00369">
    <property type="entry name" value="LRR_TYP"/>
    <property type="match status" value="3"/>
</dbReference>
<dbReference type="SUPFAM" id="SSF52075">
    <property type="entry name" value="Outer arm dynein light chain 1"/>
    <property type="match status" value="1"/>
</dbReference>
<sequence>MDLLGLGGRPDDSPIPGSSYISTLHKYLRANLPRLAPQRPSSPTFLQQTYTLFTLGLDPNSAPLSRNVKAPLTLGFGSPSQQSKGPPPKPLLLRLPPDRLLYLLLRWQSLSQALPHVGRTDVPVPEGMTMAAAGAMDGDATARGDGDVTSVRSWVGSMRSVSMGSTDMGLGWFRKEQVNEDQILLALYSIFTVLPALLIHPPRMSDRPIAELIEAGGYTQLGGIDVRVPLDVLRNLQILELEGYDPRGLLIPMNPGLRSLTIRDVQDGDEWLEELLTITPTADASESEHTTPLPPRFQNLKHLSLHSTTLLFFPTLPLHNLTHLDLSHNLLNALPPSLSSLSALTSLNLSNNLITSLRAAPTTLGNITTLNLSHNRIDCLVGLERVLGLQRVDVRGNQLPEVSEVGRLAVLPHISEIWCSGNPFDTGSAEDWRVELGVAFKMEGRDVTIDDRPWGWGEQRRIDADLVAKGHDAQRHSRNPTTTTPAPHVHRSTPTSLAPSPSPLPPRSSATPSPASGVAQKKRRPRRVINLDDDVQTTPEPVGGSMRLPPKVALNDSVDQSLKVLKRGGRRARVSASMFEPGTSGGPNGSGDG</sequence>
<accession>A0A427YCS6</accession>
<keyword evidence="7" id="KW-1185">Reference proteome</keyword>
<proteinExistence type="predicted"/>
<evidence type="ECO:0000256" key="4">
    <source>
        <dbReference type="ARBA" id="ARBA00022737"/>
    </source>
</evidence>
<dbReference type="PRINTS" id="PR00019">
    <property type="entry name" value="LEURICHRPT"/>
</dbReference>
<evidence type="ECO:0008006" key="8">
    <source>
        <dbReference type="Google" id="ProtNLM"/>
    </source>
</evidence>
<feature type="compositionally biased region" description="Low complexity" evidence="5">
    <location>
        <begin position="507"/>
        <end position="516"/>
    </location>
</feature>
<feature type="region of interest" description="Disordered" evidence="5">
    <location>
        <begin position="566"/>
        <end position="593"/>
    </location>
</feature>
<dbReference type="PANTHER" id="PTHR15454:SF69">
    <property type="entry name" value="SERINE_THREONINE-PROTEIN KINASE 11-INTERACTING PROTEIN"/>
    <property type="match status" value="1"/>
</dbReference>
<dbReference type="STRING" id="1890683.A0A427YCS6"/>
<name>A0A427YCS6_9TREE</name>
<comment type="caution">
    <text evidence="6">The sequence shown here is derived from an EMBL/GenBank/DDBJ whole genome shotgun (WGS) entry which is preliminary data.</text>
</comment>
<evidence type="ECO:0000256" key="5">
    <source>
        <dbReference type="SAM" id="MobiDB-lite"/>
    </source>
</evidence>
<dbReference type="EMBL" id="RSCD01000015">
    <property type="protein sequence ID" value="RSH88979.1"/>
    <property type="molecule type" value="Genomic_DNA"/>
</dbReference>
<dbReference type="InterPro" id="IPR001611">
    <property type="entry name" value="Leu-rich_rpt"/>
</dbReference>